<keyword evidence="2" id="KW-0732">Signal</keyword>
<accession>A0A6I5ZRM1</accession>
<dbReference type="Proteomes" id="UP000425916">
    <property type="component" value="Chromosome"/>
</dbReference>
<sequence length="253" mass="27163">MRRAAAISLIAVIIIAGALAAARSRTGSPPQQQNVQQQEPGVQQPNVQQQELGVPQQPGPGTNEPGVQQPGPGTGAQALPAVVKPGDFFPLYPGSRWQYLGEGNEYATFKREVLYARGDRAQIREDNGGTVSAAVFKITEDAVTRVFFQGEAYEGTNFLDHEPGENVVILKAPLAAGTRWETPNGPREIVDVNATVDTPAGKFENCLKVKLEGTGSTIFEYYNEGVGMVKREFISGSTRVTSTLESYEITPAG</sequence>
<gene>
    <name evidence="3" type="ORF">MGLY_20290</name>
</gene>
<name>A0A6I5ZRM1_9FIRM</name>
<evidence type="ECO:0000313" key="3">
    <source>
        <dbReference type="EMBL" id="QGP92642.1"/>
    </source>
</evidence>
<dbReference type="AlphaFoldDB" id="A0A6I5ZRM1"/>
<reference evidence="3 4" key="1">
    <citation type="submission" date="2019-11" db="EMBL/GenBank/DDBJ databases">
        <title>Genome sequence of Moorella glycerini DSM11254.</title>
        <authorList>
            <person name="Poehlein A."/>
            <person name="Boeer T."/>
            <person name="Daniel R."/>
        </authorList>
    </citation>
    <scope>NUCLEOTIDE SEQUENCE [LARGE SCALE GENOMIC DNA]</scope>
    <source>
        <strain evidence="3 4">DSM 11254</strain>
    </source>
</reference>
<feature type="compositionally biased region" description="Low complexity" evidence="1">
    <location>
        <begin position="25"/>
        <end position="54"/>
    </location>
</feature>
<organism evidence="3 4">
    <name type="scientific">Neomoorella glycerini</name>
    <dbReference type="NCBI Taxonomy" id="55779"/>
    <lineage>
        <taxon>Bacteria</taxon>
        <taxon>Bacillati</taxon>
        <taxon>Bacillota</taxon>
        <taxon>Clostridia</taxon>
        <taxon>Neomoorellales</taxon>
        <taxon>Neomoorellaceae</taxon>
        <taxon>Neomoorella</taxon>
    </lineage>
</organism>
<dbReference type="EMBL" id="CP046244">
    <property type="protein sequence ID" value="QGP92642.1"/>
    <property type="molecule type" value="Genomic_DNA"/>
</dbReference>
<feature type="chain" id="PRO_5026259458" evidence="2">
    <location>
        <begin position="21"/>
        <end position="253"/>
    </location>
</feature>
<feature type="region of interest" description="Disordered" evidence="1">
    <location>
        <begin position="25"/>
        <end position="80"/>
    </location>
</feature>
<protein>
    <submittedName>
        <fullName evidence="3">Uncharacterized protein</fullName>
    </submittedName>
</protein>
<feature type="signal peptide" evidence="2">
    <location>
        <begin position="1"/>
        <end position="20"/>
    </location>
</feature>
<evidence type="ECO:0000256" key="2">
    <source>
        <dbReference type="SAM" id="SignalP"/>
    </source>
</evidence>
<evidence type="ECO:0000313" key="4">
    <source>
        <dbReference type="Proteomes" id="UP000425916"/>
    </source>
</evidence>
<keyword evidence="4" id="KW-1185">Reference proteome</keyword>
<dbReference type="RefSeq" id="WP_211661862.1">
    <property type="nucleotide sequence ID" value="NZ_CP046244.1"/>
</dbReference>
<dbReference type="Gene3D" id="2.40.360.20">
    <property type="match status" value="1"/>
</dbReference>
<evidence type="ECO:0000256" key="1">
    <source>
        <dbReference type="SAM" id="MobiDB-lite"/>
    </source>
</evidence>
<proteinExistence type="predicted"/>